<dbReference type="SUPFAM" id="SSF69848">
    <property type="entry name" value="LCCL domain"/>
    <property type="match status" value="1"/>
</dbReference>
<organism evidence="3 4">
    <name type="scientific">Puccinia sorghi</name>
    <dbReference type="NCBI Taxonomy" id="27349"/>
    <lineage>
        <taxon>Eukaryota</taxon>
        <taxon>Fungi</taxon>
        <taxon>Dikarya</taxon>
        <taxon>Basidiomycota</taxon>
        <taxon>Pucciniomycotina</taxon>
        <taxon>Pucciniomycetes</taxon>
        <taxon>Pucciniales</taxon>
        <taxon>Pucciniaceae</taxon>
        <taxon>Puccinia</taxon>
    </lineage>
</organism>
<feature type="transmembrane region" description="Helical" evidence="1">
    <location>
        <begin position="323"/>
        <end position="340"/>
    </location>
</feature>
<comment type="caution">
    <text evidence="3">The sequence shown here is derived from an EMBL/GenBank/DDBJ whole genome shotgun (WGS) entry which is preliminary data.</text>
</comment>
<proteinExistence type="predicted"/>
<dbReference type="InterPro" id="IPR051957">
    <property type="entry name" value="CRISP-LCCL_domain"/>
</dbReference>
<protein>
    <recommendedName>
        <fullName evidence="2">LCCL domain-containing protein</fullName>
    </recommendedName>
</protein>
<reference evidence="3 4" key="1">
    <citation type="submission" date="2015-08" db="EMBL/GenBank/DDBJ databases">
        <title>Next Generation Sequencing and Analysis of the Genome of Puccinia sorghi L Schw, the Causal Agent of Maize Common Rust.</title>
        <authorList>
            <person name="Rochi L."/>
            <person name="Burguener G."/>
            <person name="Darino M."/>
            <person name="Turjanski A."/>
            <person name="Kreff E."/>
            <person name="Dieguez M.J."/>
            <person name="Sacco F."/>
        </authorList>
    </citation>
    <scope>NUCLEOTIDE SEQUENCE [LARGE SCALE GENOMIC DNA]</scope>
    <source>
        <strain evidence="3 4">RO10H11247</strain>
    </source>
</reference>
<dbReference type="OrthoDB" id="441660at2759"/>
<feature type="transmembrane region" description="Helical" evidence="1">
    <location>
        <begin position="418"/>
        <end position="440"/>
    </location>
</feature>
<dbReference type="Gene3D" id="2.170.130.20">
    <property type="entry name" value="LCCL-like domain"/>
    <property type="match status" value="1"/>
</dbReference>
<dbReference type="EMBL" id="LAVV01001255">
    <property type="protein sequence ID" value="KNZ63687.1"/>
    <property type="molecule type" value="Genomic_DNA"/>
</dbReference>
<dbReference type="PROSITE" id="PS50820">
    <property type="entry name" value="LCCL"/>
    <property type="match status" value="1"/>
</dbReference>
<keyword evidence="1" id="KW-0472">Membrane</keyword>
<dbReference type="Proteomes" id="UP000037035">
    <property type="component" value="Unassembled WGS sequence"/>
</dbReference>
<sequence>MGDYGLVYCRGMCTCHRHVPTAKTSIVLYDQSKRDRDVSTQSASAIRYMLLPRHATDGDQVEYSHSSTSLTGFLNKRISRLISTVQRVLPGDRLNWLQTTRVLDHSPTGNRRRLIFQVIFLGLWLLVDLSLIRQSWFLSSLSEPSMFPEPTQPEWLPCVESFWLKDDGCGLDGKDCSQYRNASLAFRCPSHCGTSTGLFNPRVVGGQVANYQPLVVGGGGGDQQGNRYRPDSFICQSAVHAGIISARWGGCGVMKMLEGTGEFIGSEANGIQSIGFPAPFPTSFVFLDSVRSSACHDIWLLIILLNVLFSTIFTIALNPSPKMFFWVLCVVGYWIVVVASEPSSVPPSWSNATGNFFPFLFVCYWLWNVSWSNTLEVITSLDRIWVYLGPWWFGVLMNLTSGWVPIDKLTPHDLHQRPGALLALSIVITLATVLICYQAWCLRKENRLEKLVLPYACLVMVLVLLLFVPQHSVRIHHYLIGIFLSPLASARTSLSGVLQGLLLGMVQNGIARWSFASILERSSEVFGDGYHSGDLMPELDVANSVLMDQDLKISWMDRHGTDHHGWVGVMINDILRFIIPTIQHSLTIHNFQQNLTTSRFNLASSPTTTIDRVFFRLAFFHQDNLHSNRRVGEYTGPITFFVHNQTWLGPISVV</sequence>
<keyword evidence="1" id="KW-1133">Transmembrane helix</keyword>
<dbReference type="PANTHER" id="PTHR31331:SF1">
    <property type="entry name" value="CYSTEINE RICH SECRETORY PROTEIN LCCL DOMAIN CONTAINING 2"/>
    <property type="match status" value="1"/>
</dbReference>
<keyword evidence="4" id="KW-1185">Reference proteome</keyword>
<dbReference type="Pfam" id="PF03815">
    <property type="entry name" value="LCCL"/>
    <property type="match status" value="1"/>
</dbReference>
<evidence type="ECO:0000259" key="2">
    <source>
        <dbReference type="PROSITE" id="PS50820"/>
    </source>
</evidence>
<dbReference type="InterPro" id="IPR036609">
    <property type="entry name" value="LCCL_sf"/>
</dbReference>
<feature type="domain" description="LCCL" evidence="2">
    <location>
        <begin position="221"/>
        <end position="274"/>
    </location>
</feature>
<dbReference type="VEuPathDB" id="FungiDB:VP01_1112g6"/>
<evidence type="ECO:0000256" key="1">
    <source>
        <dbReference type="SAM" id="Phobius"/>
    </source>
</evidence>
<name>A0A0L6VSU4_9BASI</name>
<dbReference type="STRING" id="27349.A0A0L6VSU4"/>
<feature type="transmembrane region" description="Helical" evidence="1">
    <location>
        <begin position="452"/>
        <end position="468"/>
    </location>
</feature>
<feature type="transmembrane region" description="Helical" evidence="1">
    <location>
        <begin position="114"/>
        <end position="132"/>
    </location>
</feature>
<feature type="transmembrane region" description="Helical" evidence="1">
    <location>
        <begin position="352"/>
        <end position="372"/>
    </location>
</feature>
<evidence type="ECO:0000313" key="3">
    <source>
        <dbReference type="EMBL" id="KNZ63687.1"/>
    </source>
</evidence>
<feature type="transmembrane region" description="Helical" evidence="1">
    <location>
        <begin position="298"/>
        <end position="317"/>
    </location>
</feature>
<gene>
    <name evidence="3" type="ORF">VP01_1112g6</name>
</gene>
<dbReference type="AlphaFoldDB" id="A0A0L6VSU4"/>
<accession>A0A0L6VSU4</accession>
<feature type="transmembrane region" description="Helical" evidence="1">
    <location>
        <begin position="384"/>
        <end position="406"/>
    </location>
</feature>
<dbReference type="PANTHER" id="PTHR31331">
    <property type="entry name" value="LCCL DOMAIN PROTEIN (AFU_ORTHOLOGUE AFUA_5G08630)"/>
    <property type="match status" value="1"/>
</dbReference>
<keyword evidence="1" id="KW-0812">Transmembrane</keyword>
<dbReference type="InterPro" id="IPR004043">
    <property type="entry name" value="LCCL"/>
</dbReference>
<evidence type="ECO:0000313" key="4">
    <source>
        <dbReference type="Proteomes" id="UP000037035"/>
    </source>
</evidence>